<gene>
    <name evidence="2" type="ORF">B0H16DRAFT_1694933</name>
</gene>
<evidence type="ECO:0000313" key="3">
    <source>
        <dbReference type="Proteomes" id="UP001215598"/>
    </source>
</evidence>
<dbReference type="Proteomes" id="UP001215598">
    <property type="component" value="Unassembled WGS sequence"/>
</dbReference>
<evidence type="ECO:0000313" key="2">
    <source>
        <dbReference type="EMBL" id="KAJ7738174.1"/>
    </source>
</evidence>
<keyword evidence="3" id="KW-1185">Reference proteome</keyword>
<feature type="non-terminal residue" evidence="2">
    <location>
        <position position="522"/>
    </location>
</feature>
<dbReference type="EMBL" id="JARKIB010000113">
    <property type="protein sequence ID" value="KAJ7738174.1"/>
    <property type="molecule type" value="Genomic_DNA"/>
</dbReference>
<comment type="caution">
    <text evidence="2">The sequence shown here is derived from an EMBL/GenBank/DDBJ whole genome shotgun (WGS) entry which is preliminary data.</text>
</comment>
<feature type="compositionally biased region" description="Polar residues" evidence="1">
    <location>
        <begin position="395"/>
        <end position="405"/>
    </location>
</feature>
<accession>A0AAD7IA49</accession>
<protein>
    <submittedName>
        <fullName evidence="2">Uncharacterized protein</fullName>
    </submittedName>
</protein>
<feature type="compositionally biased region" description="Basic and acidic residues" evidence="1">
    <location>
        <begin position="309"/>
        <end position="326"/>
    </location>
</feature>
<sequence length="522" mass="57037">MSRRGSGVRRSCGRVGREDVAGVVQGVELSREVGAPQFELVYVGSGLLELLGVAWGSEDAAVNGNLHVNACSAQVQAAGQFMLSSRNIGSGGDYDRDAGTQEIYLPLLGRMGMELGACEGSRGGTGIIGILQRKGGGFGRDVGGKSIGTDMLGKKLEWLSAGRKIVGGKMWLISKLIEVRGNFMCGVREVKNGWSGVFGGGECDGKEVSLGDDPDEYLSRRHFQLRTLGVFTLRRLRTYSAFKLRRVCFHRKMFPDELKGAIGDSGDEEQCRMHLNGSMEKAWTKPRARQKISAHMARAEDPGSGVETGHSHPRYERGTKQDENKSSLEYQCDGQMVKHIFCQRDLAVIAGGEKSDKKDTDKESVHHGLDCRRKYLRATGATSGTRNLESGPRTLKSQRPASSGERNGFTADTEEVKETYSELKVNLSEQRAPGTAGRILVGGEYSRERISSEKSERWRAKVQVKEAKMDALAPMGHLSNRQGEFLIPQIVGESSSEQNARDTGKSWIQAGLTEVDKSLDNI</sequence>
<organism evidence="2 3">
    <name type="scientific">Mycena metata</name>
    <dbReference type="NCBI Taxonomy" id="1033252"/>
    <lineage>
        <taxon>Eukaryota</taxon>
        <taxon>Fungi</taxon>
        <taxon>Dikarya</taxon>
        <taxon>Basidiomycota</taxon>
        <taxon>Agaricomycotina</taxon>
        <taxon>Agaricomycetes</taxon>
        <taxon>Agaricomycetidae</taxon>
        <taxon>Agaricales</taxon>
        <taxon>Marasmiineae</taxon>
        <taxon>Mycenaceae</taxon>
        <taxon>Mycena</taxon>
    </lineage>
</organism>
<dbReference type="AlphaFoldDB" id="A0AAD7IA49"/>
<feature type="region of interest" description="Disordered" evidence="1">
    <location>
        <begin position="376"/>
        <end position="415"/>
    </location>
</feature>
<name>A0AAD7IA49_9AGAR</name>
<proteinExistence type="predicted"/>
<feature type="region of interest" description="Disordered" evidence="1">
    <location>
        <begin position="283"/>
        <end position="326"/>
    </location>
</feature>
<evidence type="ECO:0000256" key="1">
    <source>
        <dbReference type="SAM" id="MobiDB-lite"/>
    </source>
</evidence>
<reference evidence="2" key="1">
    <citation type="submission" date="2023-03" db="EMBL/GenBank/DDBJ databases">
        <title>Massive genome expansion in bonnet fungi (Mycena s.s.) driven by repeated elements and novel gene families across ecological guilds.</title>
        <authorList>
            <consortium name="Lawrence Berkeley National Laboratory"/>
            <person name="Harder C.B."/>
            <person name="Miyauchi S."/>
            <person name="Viragh M."/>
            <person name="Kuo A."/>
            <person name="Thoen E."/>
            <person name="Andreopoulos B."/>
            <person name="Lu D."/>
            <person name="Skrede I."/>
            <person name="Drula E."/>
            <person name="Henrissat B."/>
            <person name="Morin E."/>
            <person name="Kohler A."/>
            <person name="Barry K."/>
            <person name="LaButti K."/>
            <person name="Morin E."/>
            <person name="Salamov A."/>
            <person name="Lipzen A."/>
            <person name="Mereny Z."/>
            <person name="Hegedus B."/>
            <person name="Baldrian P."/>
            <person name="Stursova M."/>
            <person name="Weitz H."/>
            <person name="Taylor A."/>
            <person name="Grigoriev I.V."/>
            <person name="Nagy L.G."/>
            <person name="Martin F."/>
            <person name="Kauserud H."/>
        </authorList>
    </citation>
    <scope>NUCLEOTIDE SEQUENCE</scope>
    <source>
        <strain evidence="2">CBHHK182m</strain>
    </source>
</reference>